<dbReference type="AlphaFoldDB" id="A0A0S4IZR5"/>
<accession>A0A0S4IZR5</accession>
<name>A0A0S4IZR5_BODSA</name>
<sequence length="623" mass="75137">MMRRNLVKLAYPYRKRKPRENKAWKHHVLTEPPKPVQWRDPKVWTSDLKEMKSFDAPQWDLWLNRPRAADIDEALQPFMDMPKSLKDRRYDVPWWANPFGAWYLQNVLSVELMKLPNRTNAEKVAIFRGRKAPQSWDKSNAAMQDDDYLIKQEIKERWRTLEFGDRDSGFPCTYADYIQFLNEWFKGLDEDGMQRLREHFDRKIRPLLAVMSPVDILWLEARTQNTVQNKEQIEKRIAMQSNLGTPEFFDMANRLKYEVNEDYKVRDELGPELFALWSKAPERWPPERLAKMYALDFTTVRKILVWHHFKACYDSCVEPDWSLPKRLFALEWIRDVRARKEGKFYGKMRFAEQKISFYSDKFLFKDLVNRREASYANVWEMDDPYRFLKTEDDFEDYWGDNYDVYRRMFPEMIGRTGEPVQQYAQQPTWAGPHRDHSKKSQYNWMFAEIGVNVGHEPLKKLELDPTNEKRRRFVIRQPDGTLRSAKMSEMRAWYWKEEWADFRFWAPHMEWGIDTPSMEQYQEHVPDTTDSEYRKHVRVQSRPVKWFYESHYTKTGSFADLEPLRHMQRRTLREVRWPDVINAVQNNARDVVLRGDVGRGGTRGDFSCREDLRWIIPTNKMMC</sequence>
<dbReference type="VEuPathDB" id="TriTrypDB:BSAL_05165"/>
<proteinExistence type="predicted"/>
<evidence type="ECO:0000313" key="1">
    <source>
        <dbReference type="EMBL" id="CUG36585.1"/>
    </source>
</evidence>
<protein>
    <submittedName>
        <fullName evidence="1">Inner centromere protein-like protein, putative</fullName>
    </submittedName>
</protein>
<evidence type="ECO:0000313" key="2">
    <source>
        <dbReference type="Proteomes" id="UP000051952"/>
    </source>
</evidence>
<keyword evidence="2" id="KW-1185">Reference proteome</keyword>
<dbReference type="OMA" id="WKEEWAD"/>
<dbReference type="OrthoDB" id="268393at2759"/>
<dbReference type="Proteomes" id="UP000051952">
    <property type="component" value="Unassembled WGS sequence"/>
</dbReference>
<gene>
    <name evidence="1" type="ORF">BSAL_05165</name>
</gene>
<organism evidence="1 2">
    <name type="scientific">Bodo saltans</name>
    <name type="common">Flagellated protozoan</name>
    <dbReference type="NCBI Taxonomy" id="75058"/>
    <lineage>
        <taxon>Eukaryota</taxon>
        <taxon>Discoba</taxon>
        <taxon>Euglenozoa</taxon>
        <taxon>Kinetoplastea</taxon>
        <taxon>Metakinetoplastina</taxon>
        <taxon>Eubodonida</taxon>
        <taxon>Bodonidae</taxon>
        <taxon>Bodo</taxon>
    </lineage>
</organism>
<reference evidence="2" key="1">
    <citation type="submission" date="2015-09" db="EMBL/GenBank/DDBJ databases">
        <authorList>
            <consortium name="Pathogen Informatics"/>
        </authorList>
    </citation>
    <scope>NUCLEOTIDE SEQUENCE [LARGE SCALE GENOMIC DNA]</scope>
    <source>
        <strain evidence="2">Lake Konstanz</strain>
    </source>
</reference>
<dbReference type="EMBL" id="CYKH01000770">
    <property type="protein sequence ID" value="CUG36585.1"/>
    <property type="molecule type" value="Genomic_DNA"/>
</dbReference>